<gene>
    <name evidence="3" type="ORF">K9B37_22500</name>
</gene>
<comment type="caution">
    <text evidence="1">Lacks conserved residue(s) required for the propagation of feature annotation.</text>
</comment>
<dbReference type="EMBL" id="JAIRBM010000026">
    <property type="protein sequence ID" value="MBZ6079033.1"/>
    <property type="molecule type" value="Genomic_DNA"/>
</dbReference>
<organism evidence="3 4">
    <name type="scientific">Microvirga puerhi</name>
    <dbReference type="NCBI Taxonomy" id="2876078"/>
    <lineage>
        <taxon>Bacteria</taxon>
        <taxon>Pseudomonadati</taxon>
        <taxon>Pseudomonadota</taxon>
        <taxon>Alphaproteobacteria</taxon>
        <taxon>Hyphomicrobiales</taxon>
        <taxon>Methylobacteriaceae</taxon>
        <taxon>Microvirga</taxon>
    </lineage>
</organism>
<evidence type="ECO:0000313" key="4">
    <source>
        <dbReference type="Proteomes" id="UP000704176"/>
    </source>
</evidence>
<feature type="domain" description="Response regulatory" evidence="2">
    <location>
        <begin position="8"/>
        <end position="117"/>
    </location>
</feature>
<dbReference type="RefSeq" id="WP_224315781.1">
    <property type="nucleotide sequence ID" value="NZ_JAIRBM010000026.1"/>
</dbReference>
<dbReference type="InterPro" id="IPR001789">
    <property type="entry name" value="Sig_transdc_resp-reg_receiver"/>
</dbReference>
<evidence type="ECO:0000256" key="1">
    <source>
        <dbReference type="PROSITE-ProRule" id="PRU00169"/>
    </source>
</evidence>
<dbReference type="InterPro" id="IPR011006">
    <property type="entry name" value="CheY-like_superfamily"/>
</dbReference>
<keyword evidence="4" id="KW-1185">Reference proteome</keyword>
<dbReference type="Proteomes" id="UP000704176">
    <property type="component" value="Unassembled WGS sequence"/>
</dbReference>
<reference evidence="3 4" key="1">
    <citation type="submission" date="2021-09" db="EMBL/GenBank/DDBJ databases">
        <title>The complete genome sequence of a new microorganism.</title>
        <authorList>
            <person name="Zi Z."/>
        </authorList>
    </citation>
    <scope>NUCLEOTIDE SEQUENCE [LARGE SCALE GENOMIC DNA]</scope>
    <source>
        <strain evidence="3 4">WGZ8</strain>
    </source>
</reference>
<dbReference type="PROSITE" id="PS50110">
    <property type="entry name" value="RESPONSE_REGULATORY"/>
    <property type="match status" value="1"/>
</dbReference>
<dbReference type="Gene3D" id="3.40.50.2300">
    <property type="match status" value="1"/>
</dbReference>
<protein>
    <recommendedName>
        <fullName evidence="2">Response regulatory domain-containing protein</fullName>
    </recommendedName>
</protein>
<proteinExistence type="predicted"/>
<sequence>MSMVEPQRILIADNNPIMCEAVARWLRAQGHEVITMDTGEKALLALRDWNRPIGWLYTRAALPGLVDGWILADEYHDMHKGRVVILAGSEQRVSARGDLVLKQPAPVEVCHAIRQALAAERATAFVAAQVEMRQAA</sequence>
<accession>A0ABS7VTX5</accession>
<name>A0ABS7VTX5_9HYPH</name>
<comment type="caution">
    <text evidence="3">The sequence shown here is derived from an EMBL/GenBank/DDBJ whole genome shotgun (WGS) entry which is preliminary data.</text>
</comment>
<evidence type="ECO:0000313" key="3">
    <source>
        <dbReference type="EMBL" id="MBZ6079033.1"/>
    </source>
</evidence>
<dbReference type="SUPFAM" id="SSF52172">
    <property type="entry name" value="CheY-like"/>
    <property type="match status" value="1"/>
</dbReference>
<evidence type="ECO:0000259" key="2">
    <source>
        <dbReference type="PROSITE" id="PS50110"/>
    </source>
</evidence>